<keyword evidence="1" id="KW-0812">Transmembrane</keyword>
<protein>
    <submittedName>
        <fullName evidence="2">Uncharacterized protein</fullName>
    </submittedName>
</protein>
<dbReference type="RefSeq" id="WP_189211982.1">
    <property type="nucleotide sequence ID" value="NZ_BMRB01000003.1"/>
</dbReference>
<evidence type="ECO:0000256" key="1">
    <source>
        <dbReference type="SAM" id="Phobius"/>
    </source>
</evidence>
<reference evidence="2" key="2">
    <citation type="submission" date="2020-09" db="EMBL/GenBank/DDBJ databases">
        <authorList>
            <person name="Sun Q."/>
            <person name="Ohkuma M."/>
        </authorList>
    </citation>
    <scope>NUCLEOTIDE SEQUENCE</scope>
    <source>
        <strain evidence="2">JCM 3276</strain>
    </source>
</reference>
<dbReference type="AlphaFoldDB" id="A0A918GK90"/>
<name>A0A918GK90_9PSEU</name>
<feature type="transmembrane region" description="Helical" evidence="1">
    <location>
        <begin position="195"/>
        <end position="213"/>
    </location>
</feature>
<keyword evidence="1" id="KW-0472">Membrane</keyword>
<evidence type="ECO:0000313" key="2">
    <source>
        <dbReference type="EMBL" id="GGS40804.1"/>
    </source>
</evidence>
<comment type="caution">
    <text evidence="2">The sequence shown here is derived from an EMBL/GenBank/DDBJ whole genome shotgun (WGS) entry which is preliminary data.</text>
</comment>
<proteinExistence type="predicted"/>
<dbReference type="EMBL" id="BMRB01000003">
    <property type="protein sequence ID" value="GGS40804.1"/>
    <property type="molecule type" value="Genomic_DNA"/>
</dbReference>
<keyword evidence="3" id="KW-1185">Reference proteome</keyword>
<evidence type="ECO:0000313" key="3">
    <source>
        <dbReference type="Proteomes" id="UP000660680"/>
    </source>
</evidence>
<sequence length="339" mass="36202">MIPAPVLPGPALSDPTTALMVARAVYMRRWSLLLPAVVPFVVISAWLRVAAGELPFANALILTVLACYLVAWCVGKVVTLRWTRGRGRLAVEPWQPVAAVVLRRATGLRRTVLDVGLGRPVAVRLPAGHEEAVVRTGRAWLVAGPRVLMVRADGSHRVFAANATELVAAAAVEPVDADPFTPAVLAARAMRRSTALLVSVAASWSAAYVLIWWEIGRPWYALVLTATPLVLIWMAPLLMVALPAWRAVARPASGPWTWVSAVMDPWKAHTDAPTRASGKATLADGTRLVVKLPAAPADFLGAVWETGGFWVAGTPEPGRVLAAGFPHAPLAAAVRFRPL</sequence>
<gene>
    <name evidence="2" type="ORF">GCM10010171_39190</name>
</gene>
<dbReference type="Proteomes" id="UP000660680">
    <property type="component" value="Unassembled WGS sequence"/>
</dbReference>
<feature type="transmembrane region" description="Helical" evidence="1">
    <location>
        <begin position="30"/>
        <end position="50"/>
    </location>
</feature>
<accession>A0A918GK90</accession>
<reference evidence="2" key="1">
    <citation type="journal article" date="2014" name="Int. J. Syst. Evol. Microbiol.">
        <title>Complete genome sequence of Corynebacterium casei LMG S-19264T (=DSM 44701T), isolated from a smear-ripened cheese.</title>
        <authorList>
            <consortium name="US DOE Joint Genome Institute (JGI-PGF)"/>
            <person name="Walter F."/>
            <person name="Albersmeier A."/>
            <person name="Kalinowski J."/>
            <person name="Ruckert C."/>
        </authorList>
    </citation>
    <scope>NUCLEOTIDE SEQUENCE</scope>
    <source>
        <strain evidence="2">JCM 3276</strain>
    </source>
</reference>
<feature type="transmembrane region" description="Helical" evidence="1">
    <location>
        <begin position="219"/>
        <end position="242"/>
    </location>
</feature>
<organism evidence="2 3">
    <name type="scientific">Actinokineospora fastidiosa</name>
    <dbReference type="NCBI Taxonomy" id="1816"/>
    <lineage>
        <taxon>Bacteria</taxon>
        <taxon>Bacillati</taxon>
        <taxon>Actinomycetota</taxon>
        <taxon>Actinomycetes</taxon>
        <taxon>Pseudonocardiales</taxon>
        <taxon>Pseudonocardiaceae</taxon>
        <taxon>Actinokineospora</taxon>
    </lineage>
</organism>
<keyword evidence="1" id="KW-1133">Transmembrane helix</keyword>
<feature type="transmembrane region" description="Helical" evidence="1">
    <location>
        <begin position="56"/>
        <end position="78"/>
    </location>
</feature>